<reference evidence="1 2" key="1">
    <citation type="submission" date="2020-03" db="EMBL/GenBank/DDBJ databases">
        <title>Whole genome shotgun sequence of Phytohabitans rumicis NBRC 108638.</title>
        <authorList>
            <person name="Komaki H."/>
            <person name="Tamura T."/>
        </authorList>
    </citation>
    <scope>NUCLEOTIDE SEQUENCE [LARGE SCALE GENOMIC DNA]</scope>
    <source>
        <strain evidence="1 2">NBRC 108638</strain>
    </source>
</reference>
<sequence>MIGRDSDGDLEQRVNDLLAGARAAGARRDVREQARYSGEAMDVCRVLVGRHPGNTRHVAALAGGLYNHAYRLIQAGRPAQARDTLTEAVGHYTTLVAADRRRYTVRLCDVRLRVALTYIMEGGYDEAVRAGRAALAGYEAVAGGDRLEREFGLVRTHTLIGRALLLGGQPGTALDEFDTALFAAERLREEAGIAGTDFSWLASAPESFRQAAPEWLGAAVAAMELHDAAGKWSVAAGAANIAMRVAGGLAAIGDDTAYRRFEAIMARAKEIWWAAEHPVQAAARRTGPTEEFMIGGGGLLHGPRLEPNLTVISRLAGWGDPS</sequence>
<dbReference type="EMBL" id="BLPG01000002">
    <property type="protein sequence ID" value="GFJ96597.1"/>
    <property type="molecule type" value="Genomic_DNA"/>
</dbReference>
<dbReference type="RefSeq" id="WP_173086371.1">
    <property type="nucleotide sequence ID" value="NZ_BAABJB010000008.1"/>
</dbReference>
<evidence type="ECO:0000313" key="2">
    <source>
        <dbReference type="Proteomes" id="UP000482960"/>
    </source>
</evidence>
<protein>
    <recommendedName>
        <fullName evidence="3">MalT-like TPR region domain-containing protein</fullName>
    </recommendedName>
</protein>
<keyword evidence="2" id="KW-1185">Reference proteome</keyword>
<dbReference type="InterPro" id="IPR011990">
    <property type="entry name" value="TPR-like_helical_dom_sf"/>
</dbReference>
<reference evidence="1 2" key="2">
    <citation type="submission" date="2020-03" db="EMBL/GenBank/DDBJ databases">
        <authorList>
            <person name="Ichikawa N."/>
            <person name="Kimura A."/>
            <person name="Kitahashi Y."/>
            <person name="Uohara A."/>
        </authorList>
    </citation>
    <scope>NUCLEOTIDE SEQUENCE [LARGE SCALE GENOMIC DNA]</scope>
    <source>
        <strain evidence="1 2">NBRC 108638</strain>
    </source>
</reference>
<dbReference type="AlphaFoldDB" id="A0A6V8LR44"/>
<evidence type="ECO:0008006" key="3">
    <source>
        <dbReference type="Google" id="ProtNLM"/>
    </source>
</evidence>
<proteinExistence type="predicted"/>
<name>A0A6V8LR44_9ACTN</name>
<dbReference type="SUPFAM" id="SSF48452">
    <property type="entry name" value="TPR-like"/>
    <property type="match status" value="1"/>
</dbReference>
<accession>A0A6V8LR44</accession>
<organism evidence="1 2">
    <name type="scientific">Phytohabitans rumicis</name>
    <dbReference type="NCBI Taxonomy" id="1076125"/>
    <lineage>
        <taxon>Bacteria</taxon>
        <taxon>Bacillati</taxon>
        <taxon>Actinomycetota</taxon>
        <taxon>Actinomycetes</taxon>
        <taxon>Micromonosporales</taxon>
        <taxon>Micromonosporaceae</taxon>
    </lineage>
</organism>
<dbReference type="Gene3D" id="1.25.40.10">
    <property type="entry name" value="Tetratricopeptide repeat domain"/>
    <property type="match status" value="1"/>
</dbReference>
<dbReference type="Proteomes" id="UP000482960">
    <property type="component" value="Unassembled WGS sequence"/>
</dbReference>
<comment type="caution">
    <text evidence="1">The sequence shown here is derived from an EMBL/GenBank/DDBJ whole genome shotgun (WGS) entry which is preliminary data.</text>
</comment>
<gene>
    <name evidence="1" type="ORF">Prum_102390</name>
</gene>
<evidence type="ECO:0000313" key="1">
    <source>
        <dbReference type="EMBL" id="GFJ96597.1"/>
    </source>
</evidence>